<accession>A0ABQ1REW0</accession>
<reference evidence="3" key="1">
    <citation type="journal article" date="2019" name="Int. J. Syst. Evol. Microbiol.">
        <title>The Global Catalogue of Microorganisms (GCM) 10K type strain sequencing project: providing services to taxonomists for standard genome sequencing and annotation.</title>
        <authorList>
            <consortium name="The Broad Institute Genomics Platform"/>
            <consortium name="The Broad Institute Genome Sequencing Center for Infectious Disease"/>
            <person name="Wu L."/>
            <person name="Ma J."/>
        </authorList>
    </citation>
    <scope>NUCLEOTIDE SEQUENCE [LARGE SCALE GENOMIC DNA]</scope>
    <source>
        <strain evidence="3">CGMCC 1.12923</strain>
    </source>
</reference>
<evidence type="ECO:0000313" key="3">
    <source>
        <dbReference type="Proteomes" id="UP000614272"/>
    </source>
</evidence>
<evidence type="ECO:0000313" key="2">
    <source>
        <dbReference type="EMBL" id="GGD68208.1"/>
    </source>
</evidence>
<proteinExistence type="predicted"/>
<feature type="signal peptide" evidence="1">
    <location>
        <begin position="1"/>
        <end position="18"/>
    </location>
</feature>
<keyword evidence="3" id="KW-1185">Reference proteome</keyword>
<protein>
    <recommendedName>
        <fullName evidence="4">Lipid/polyisoprenoid-binding YceI-like domain-containing protein</fullName>
    </recommendedName>
</protein>
<comment type="caution">
    <text evidence="2">The sequence shown here is derived from an EMBL/GenBank/DDBJ whole genome shotgun (WGS) entry which is preliminary data.</text>
</comment>
<sequence>MKILVLFVVLLFSQSAQSDNDVSGQWRGLLELTPQSAIVLGIGIRRTDSNVTVVVNSPNQGMSDKPVDEFTLKNNQLSFKVKDLDASFTGTFEDNTLTGTFTQRKAFDITLHRLSREQQARLIDERQWFGDLQVSKNAELPLVLNIAVISDGYHVTLDSPQQQSFGIPVDEFSLTDEHLTFASSMINASYKGNWQDDSCRGTFVQGMAMPLTFKKKPPH</sequence>
<evidence type="ECO:0008006" key="4">
    <source>
        <dbReference type="Google" id="ProtNLM"/>
    </source>
</evidence>
<keyword evidence="1" id="KW-0732">Signal</keyword>
<feature type="chain" id="PRO_5047244170" description="Lipid/polyisoprenoid-binding YceI-like domain-containing protein" evidence="1">
    <location>
        <begin position="19"/>
        <end position="219"/>
    </location>
</feature>
<dbReference type="RefSeq" id="WP_099035105.1">
    <property type="nucleotide sequence ID" value="NZ_BMGJ01000009.1"/>
</dbReference>
<dbReference type="Proteomes" id="UP000614272">
    <property type="component" value="Unassembled WGS sequence"/>
</dbReference>
<name>A0ABQ1REW0_9ALTE</name>
<evidence type="ECO:0000256" key="1">
    <source>
        <dbReference type="SAM" id="SignalP"/>
    </source>
</evidence>
<dbReference type="EMBL" id="BMGJ01000009">
    <property type="protein sequence ID" value="GGD68208.1"/>
    <property type="molecule type" value="Genomic_DNA"/>
</dbReference>
<gene>
    <name evidence="2" type="ORF">GCM10011357_24090</name>
</gene>
<organism evidence="2 3">
    <name type="scientific">Lacimicrobium alkaliphilum</name>
    <dbReference type="NCBI Taxonomy" id="1526571"/>
    <lineage>
        <taxon>Bacteria</taxon>
        <taxon>Pseudomonadati</taxon>
        <taxon>Pseudomonadota</taxon>
        <taxon>Gammaproteobacteria</taxon>
        <taxon>Alteromonadales</taxon>
        <taxon>Alteromonadaceae</taxon>
        <taxon>Lacimicrobium</taxon>
    </lineage>
</organism>